<evidence type="ECO:0000313" key="3">
    <source>
        <dbReference type="Proteomes" id="UP000298327"/>
    </source>
</evidence>
<comment type="caution">
    <text evidence="2">The sequence shown here is derived from an EMBL/GenBank/DDBJ whole genome shotgun (WGS) entry which is preliminary data.</text>
</comment>
<sequence length="161" mass="17396">MDFDTDRNLDWKQEPSAFHLDGKGQDDVFMPMPVASEFDPAPVPFDTPLPTPSTEREVNLSRTGSDIEMSVLPLELPDGDARNEVALAPVDGGWRAWSFLIASAVVEALVWSLPFAYGIILSAYLQEPKLASQPHATTLLPLVGTLSSGVIYCSDVTSCGS</sequence>
<keyword evidence="1" id="KW-0472">Membrane</keyword>
<name>A0A4Y9Z917_9AGAM</name>
<keyword evidence="1" id="KW-0812">Transmembrane</keyword>
<protein>
    <submittedName>
        <fullName evidence="2">Uncharacterized protein</fullName>
    </submittedName>
</protein>
<dbReference type="Proteomes" id="UP000298327">
    <property type="component" value="Unassembled WGS sequence"/>
</dbReference>
<gene>
    <name evidence="2" type="ORF">EVG20_g2379</name>
</gene>
<keyword evidence="3" id="KW-1185">Reference proteome</keyword>
<dbReference type="OrthoDB" id="2213137at2759"/>
<feature type="non-terminal residue" evidence="2">
    <location>
        <position position="161"/>
    </location>
</feature>
<evidence type="ECO:0000313" key="2">
    <source>
        <dbReference type="EMBL" id="TFY70620.1"/>
    </source>
</evidence>
<dbReference type="AlphaFoldDB" id="A0A4Y9Z917"/>
<organism evidence="2 3">
    <name type="scientific">Dentipellis fragilis</name>
    <dbReference type="NCBI Taxonomy" id="205917"/>
    <lineage>
        <taxon>Eukaryota</taxon>
        <taxon>Fungi</taxon>
        <taxon>Dikarya</taxon>
        <taxon>Basidiomycota</taxon>
        <taxon>Agaricomycotina</taxon>
        <taxon>Agaricomycetes</taxon>
        <taxon>Russulales</taxon>
        <taxon>Hericiaceae</taxon>
        <taxon>Dentipellis</taxon>
    </lineage>
</organism>
<feature type="transmembrane region" description="Helical" evidence="1">
    <location>
        <begin position="97"/>
        <end position="125"/>
    </location>
</feature>
<accession>A0A4Y9Z917</accession>
<reference evidence="2 3" key="1">
    <citation type="submission" date="2019-02" db="EMBL/GenBank/DDBJ databases">
        <title>Genome sequencing of the rare red list fungi Dentipellis fragilis.</title>
        <authorList>
            <person name="Buettner E."/>
            <person name="Kellner H."/>
        </authorList>
    </citation>
    <scope>NUCLEOTIDE SEQUENCE [LARGE SCALE GENOMIC DNA]</scope>
    <source>
        <strain evidence="2 3">DSM 105465</strain>
    </source>
</reference>
<evidence type="ECO:0000256" key="1">
    <source>
        <dbReference type="SAM" id="Phobius"/>
    </source>
</evidence>
<dbReference type="EMBL" id="SEOQ01000092">
    <property type="protein sequence ID" value="TFY70620.1"/>
    <property type="molecule type" value="Genomic_DNA"/>
</dbReference>
<proteinExistence type="predicted"/>
<keyword evidence="1" id="KW-1133">Transmembrane helix</keyword>